<protein>
    <submittedName>
        <fullName evidence="2">Putative syntaxin binding protein 1</fullName>
    </submittedName>
</protein>
<feature type="region of interest" description="Disordered" evidence="1">
    <location>
        <begin position="101"/>
        <end position="124"/>
    </location>
</feature>
<reference evidence="2 3" key="1">
    <citation type="journal article" date="2018" name="Microb. Genom.">
        <title>Expanding an expanded genome: long-read sequencing of Trypanosoma cruzi.</title>
        <authorList>
            <person name="Berna L."/>
            <person name="Rodriguez M."/>
            <person name="Chiribao M.L."/>
            <person name="Parodi-Talice A."/>
            <person name="Pita S."/>
            <person name="Rijo G."/>
            <person name="Alvarez-Valin F."/>
            <person name="Robello C."/>
        </authorList>
    </citation>
    <scope>NUCLEOTIDE SEQUENCE [LARGE SCALE GENOMIC DNA]</scope>
    <source>
        <strain evidence="2 3">Dm28c</strain>
    </source>
</reference>
<evidence type="ECO:0000313" key="3">
    <source>
        <dbReference type="Proteomes" id="UP000246121"/>
    </source>
</evidence>
<dbReference type="EMBL" id="PRFA01000067">
    <property type="protein sequence ID" value="PWU88836.1"/>
    <property type="molecule type" value="Genomic_DNA"/>
</dbReference>
<dbReference type="VEuPathDB" id="TriTrypDB:C4B63_67g56"/>
<sequence>MMGKMCTVVPTVIDSLRSAWRSFRWRWKKLHAYHPGLAQDVEPKANLVRLSSAVRALLKFRERQARLSLQIDICTRLVAQYWEKRLAEVREVEQDIAVGHKTPHEKPGWRAAPDEGCRDAPASASASSPVVCCYEQQRRVDGGQEAAAAPRGWTDARSPFVCEP</sequence>
<comment type="caution">
    <text evidence="2">The sequence shown here is derived from an EMBL/GenBank/DDBJ whole genome shotgun (WGS) entry which is preliminary data.</text>
</comment>
<dbReference type="AlphaFoldDB" id="A0A2V2V001"/>
<dbReference type="VEuPathDB" id="TriTrypDB:TcG_11354"/>
<dbReference type="Proteomes" id="UP000246121">
    <property type="component" value="Unassembled WGS sequence"/>
</dbReference>
<dbReference type="VEuPathDB" id="TriTrypDB:C3747_8g705"/>
<dbReference type="InterPro" id="IPR036045">
    <property type="entry name" value="Sec1-like_sf"/>
</dbReference>
<evidence type="ECO:0000256" key="1">
    <source>
        <dbReference type="SAM" id="MobiDB-lite"/>
    </source>
</evidence>
<dbReference type="VEuPathDB" id="TriTrypDB:TCSYLVIO_008422"/>
<dbReference type="SUPFAM" id="SSF56815">
    <property type="entry name" value="Sec1/munc18-like (SM) proteins"/>
    <property type="match status" value="1"/>
</dbReference>
<accession>A0A2V2V001</accession>
<proteinExistence type="predicted"/>
<evidence type="ECO:0000313" key="2">
    <source>
        <dbReference type="EMBL" id="PWU88836.1"/>
    </source>
</evidence>
<dbReference type="VEuPathDB" id="TriTrypDB:TCDM_12222"/>
<feature type="compositionally biased region" description="Basic and acidic residues" evidence="1">
    <location>
        <begin position="102"/>
        <end position="118"/>
    </location>
</feature>
<name>A0A2V2V001_TRYCR</name>
<organism evidence="2 3">
    <name type="scientific">Trypanosoma cruzi</name>
    <dbReference type="NCBI Taxonomy" id="5693"/>
    <lineage>
        <taxon>Eukaryota</taxon>
        <taxon>Discoba</taxon>
        <taxon>Euglenozoa</taxon>
        <taxon>Kinetoplastea</taxon>
        <taxon>Metakinetoplastina</taxon>
        <taxon>Trypanosomatida</taxon>
        <taxon>Trypanosomatidae</taxon>
        <taxon>Trypanosoma</taxon>
        <taxon>Schizotrypanum</taxon>
    </lineage>
</organism>
<dbReference type="VEuPathDB" id="TriTrypDB:TcBrA4_0022380"/>
<gene>
    <name evidence="2" type="ORF">C4B63_67g56</name>
</gene>